<gene>
    <name evidence="1" type="ORF">niasHT_009612</name>
</gene>
<dbReference type="EMBL" id="JBICBT010000263">
    <property type="protein sequence ID" value="KAL3118764.1"/>
    <property type="molecule type" value="Genomic_DNA"/>
</dbReference>
<name>A0ABD2LWX4_9BILA</name>
<accession>A0ABD2LWX4</accession>
<evidence type="ECO:0000313" key="2">
    <source>
        <dbReference type="Proteomes" id="UP001620626"/>
    </source>
</evidence>
<sequence length="138" mass="15447">MFSRFAAELDITLDSLSLTYLASQSNYLTGNDIKRSIQLSLNEAHFRSVCRFERDENDIFERIGRGLGNNFVVAGQMADGASRSGARHCSLLNPHAKKMSFVTCLPCFGRRTCCVAARRLEGSYTRQPKGGHWCCTCR</sequence>
<dbReference type="Proteomes" id="UP001620626">
    <property type="component" value="Unassembled WGS sequence"/>
</dbReference>
<comment type="caution">
    <text evidence="1">The sequence shown here is derived from an EMBL/GenBank/DDBJ whole genome shotgun (WGS) entry which is preliminary data.</text>
</comment>
<dbReference type="AlphaFoldDB" id="A0ABD2LWX4"/>
<keyword evidence="2" id="KW-1185">Reference proteome</keyword>
<reference evidence="1 2" key="1">
    <citation type="submission" date="2024-10" db="EMBL/GenBank/DDBJ databases">
        <authorList>
            <person name="Kim D."/>
        </authorList>
    </citation>
    <scope>NUCLEOTIDE SEQUENCE [LARGE SCALE GENOMIC DNA]</scope>
    <source>
        <strain evidence="1">BH-2024</strain>
    </source>
</reference>
<proteinExistence type="predicted"/>
<organism evidence="1 2">
    <name type="scientific">Heterodera trifolii</name>
    <dbReference type="NCBI Taxonomy" id="157864"/>
    <lineage>
        <taxon>Eukaryota</taxon>
        <taxon>Metazoa</taxon>
        <taxon>Ecdysozoa</taxon>
        <taxon>Nematoda</taxon>
        <taxon>Chromadorea</taxon>
        <taxon>Rhabditida</taxon>
        <taxon>Tylenchina</taxon>
        <taxon>Tylenchomorpha</taxon>
        <taxon>Tylenchoidea</taxon>
        <taxon>Heteroderidae</taxon>
        <taxon>Heteroderinae</taxon>
        <taxon>Heterodera</taxon>
    </lineage>
</organism>
<evidence type="ECO:0000313" key="1">
    <source>
        <dbReference type="EMBL" id="KAL3118764.1"/>
    </source>
</evidence>
<protein>
    <submittedName>
        <fullName evidence="1">Uncharacterized protein</fullName>
    </submittedName>
</protein>